<dbReference type="GO" id="GO:0005524">
    <property type="term" value="F:ATP binding"/>
    <property type="evidence" value="ECO:0007669"/>
    <property type="project" value="UniProtKB-KW"/>
</dbReference>
<dbReference type="GO" id="GO:0019427">
    <property type="term" value="P:acetyl-CoA biosynthetic process from acetate"/>
    <property type="evidence" value="ECO:0007669"/>
    <property type="project" value="UniProtKB-UniRule"/>
</dbReference>
<sequence length="660" mass="72192">MTDHTIIPTRAYPDYPALMTPEQLQAMREQAARDPDAFWLQQARRIHWCRKPTVGFEGSFDKDVSISWFADGTLNASVCCIDQHLTDRGDQIALISHREAPDRSEKLTYRDLHERVCRLANALTHLGVEKGQRVAICLPMVAEAVVSMLACARIGAVHVVLFGGFSAEGIAERLVDSGAVAVITANMAWRGNRPVAYKQSMDDALCRAGGKSCVQSVLVVRTSDEAVPMLPGRDYDFHDFVDNFEADFVPVTMQAEAPLFMLYTSGSTGKPKAVVHATGGYMVWAAYTMGMVYTHQPRDVLWCTADVAWITGHTSVVYGPLANGGTTMISDSLPTYPQPGRWLDLIDAYQVSMFFTAPTAVRAMMAEGDEVVNRHDLGSLRLLGVAGEPISPDAWLWYHNVVGKKRCPVADTWWQTETAGIVLGPIPGVQSLKPGSATMPLPGVEMVITDPQGKVEQGEAEGALCIARSWPGQARTIWGDHARFCQTYFALVPGLYFTGDGARRDEDGYYWITGRMDDVINIAGHRLGTAEVEDALGEDHRIVECAAVGVEHPVKGQALVVFAIPRKDVTAGLDEEGISRLVVHLIGRYAAPEAVYLVPDLPRTRSGKIVRRLLRKIASGDTNELGDLSALSDQSIVPMLRERVWGQMAFGQSGVVQARA</sequence>
<dbReference type="InterPro" id="IPR025110">
    <property type="entry name" value="AMP-bd_C"/>
</dbReference>
<dbReference type="Proteomes" id="UP000657200">
    <property type="component" value="Unassembled WGS sequence"/>
</dbReference>
<dbReference type="GO" id="GO:0016208">
    <property type="term" value="F:AMP binding"/>
    <property type="evidence" value="ECO:0007669"/>
    <property type="project" value="InterPro"/>
</dbReference>
<evidence type="ECO:0000256" key="2">
    <source>
        <dbReference type="ARBA" id="ARBA00022598"/>
    </source>
</evidence>
<dbReference type="InterPro" id="IPR032387">
    <property type="entry name" value="ACAS_N"/>
</dbReference>
<protein>
    <recommendedName>
        <fullName evidence="6">Acetate--CoA ligase</fullName>
        <ecNumber evidence="6">6.2.1.1</ecNumber>
    </recommendedName>
</protein>
<comment type="similarity">
    <text evidence="1">Belongs to the ATP-dependent AMP-binding enzyme family.</text>
</comment>
<dbReference type="FunFam" id="3.40.50.12780:FF:000001">
    <property type="entry name" value="Acetyl-coenzyme A synthetase"/>
    <property type="match status" value="1"/>
</dbReference>
<evidence type="ECO:0000313" key="12">
    <source>
        <dbReference type="Proteomes" id="UP000068250"/>
    </source>
</evidence>
<dbReference type="InterPro" id="IPR020845">
    <property type="entry name" value="AMP-binding_CS"/>
</dbReference>
<organism evidence="10 12">
    <name type="scientific">Acetobacter ghanensis</name>
    <dbReference type="NCBI Taxonomy" id="431306"/>
    <lineage>
        <taxon>Bacteria</taxon>
        <taxon>Pseudomonadati</taxon>
        <taxon>Pseudomonadota</taxon>
        <taxon>Alphaproteobacteria</taxon>
        <taxon>Acetobacterales</taxon>
        <taxon>Acetobacteraceae</taxon>
        <taxon>Acetobacter</taxon>
    </lineage>
</organism>
<evidence type="ECO:0000313" key="11">
    <source>
        <dbReference type="EMBL" id="NHO38778.1"/>
    </source>
</evidence>
<reference evidence="12" key="1">
    <citation type="submission" date="2014-09" db="EMBL/GenBank/DDBJ databases">
        <authorList>
            <person name="Illeghems K.G."/>
        </authorList>
    </citation>
    <scope>NUCLEOTIDE SEQUENCE [LARGE SCALE GENOMIC DNA]</scope>
    <source>
        <strain evidence="12">LMG 23848T</strain>
    </source>
</reference>
<dbReference type="InterPro" id="IPR045851">
    <property type="entry name" value="AMP-bd_C_sf"/>
</dbReference>
<evidence type="ECO:0000256" key="4">
    <source>
        <dbReference type="ARBA" id="ARBA00022840"/>
    </source>
</evidence>
<evidence type="ECO:0000313" key="10">
    <source>
        <dbReference type="EMBL" id="CEF57259.1"/>
    </source>
</evidence>
<evidence type="ECO:0000256" key="1">
    <source>
        <dbReference type="ARBA" id="ARBA00006432"/>
    </source>
</evidence>
<dbReference type="OrthoDB" id="4471305at2"/>
<name>A0A0U5BMU9_9PROT</name>
<dbReference type="EMBL" id="LN609302">
    <property type="protein sequence ID" value="CEF57259.1"/>
    <property type="molecule type" value="Genomic_DNA"/>
</dbReference>
<dbReference type="PROSITE" id="PS00455">
    <property type="entry name" value="AMP_BINDING"/>
    <property type="match status" value="1"/>
</dbReference>
<evidence type="ECO:0000259" key="9">
    <source>
        <dbReference type="Pfam" id="PF16177"/>
    </source>
</evidence>
<dbReference type="Pfam" id="PF16177">
    <property type="entry name" value="ACAS_N"/>
    <property type="match status" value="1"/>
</dbReference>
<dbReference type="Pfam" id="PF13193">
    <property type="entry name" value="AMP-binding_C"/>
    <property type="match status" value="1"/>
</dbReference>
<keyword evidence="4" id="KW-0067">ATP-binding</keyword>
<reference evidence="11 13" key="3">
    <citation type="journal article" date="2020" name="Int. J. Syst. Evol. Microbiol.">
        <title>Novel acetic acid bacteria from cider fermentations: Acetobacter conturbans sp. nov. and Acetobacter fallax sp. nov.</title>
        <authorList>
            <person name="Sombolestani A.S."/>
            <person name="Cleenwerck I."/>
            <person name="Cnockaert M."/>
            <person name="Borremans W."/>
            <person name="Wieme A.D."/>
            <person name="De Vuyst L."/>
            <person name="Vandamme P."/>
        </authorList>
    </citation>
    <scope>NUCLEOTIDE SEQUENCE [LARGE SCALE GENOMIC DNA]</scope>
    <source>
        <strain evidence="11 13">LMG 23848</strain>
    </source>
</reference>
<evidence type="ECO:0000259" key="8">
    <source>
        <dbReference type="Pfam" id="PF13193"/>
    </source>
</evidence>
<keyword evidence="3" id="KW-0547">Nucleotide-binding</keyword>
<dbReference type="NCBIfam" id="TIGR02188">
    <property type="entry name" value="Ac_CoA_lig_AcsA"/>
    <property type="match status" value="1"/>
</dbReference>
<reference evidence="10" key="2">
    <citation type="submission" date="2014-09" db="EMBL/GenBank/DDBJ databases">
        <authorList>
            <person name="Magalhaes I.L.F."/>
            <person name="Oliveira U."/>
            <person name="Santos F.R."/>
            <person name="Vidigal T.H.D.A."/>
            <person name="Brescovit A.D."/>
            <person name="Santos A.J."/>
        </authorList>
    </citation>
    <scope>NUCLEOTIDE SEQUENCE</scope>
    <source>
        <strain evidence="10">LMG 23848T</strain>
    </source>
</reference>
<feature type="domain" description="AMP-dependent synthetase/ligase" evidence="7">
    <location>
        <begin position="84"/>
        <end position="469"/>
    </location>
</feature>
<keyword evidence="13" id="KW-1185">Reference proteome</keyword>
<dbReference type="STRING" id="431306.AGA_2575"/>
<feature type="domain" description="Acetyl-coenzyme A synthetase N-terminal" evidence="9">
    <location>
        <begin position="25"/>
        <end position="80"/>
    </location>
</feature>
<dbReference type="InterPro" id="IPR011904">
    <property type="entry name" value="Ac_CoA_lig"/>
</dbReference>
<dbReference type="Proteomes" id="UP000068250">
    <property type="component" value="Chromosome I"/>
</dbReference>
<dbReference type="EMBL" id="WOTE01000002">
    <property type="protein sequence ID" value="NHO38778.1"/>
    <property type="molecule type" value="Genomic_DNA"/>
</dbReference>
<dbReference type="GO" id="GO:0003987">
    <property type="term" value="F:acetate-CoA ligase activity"/>
    <property type="evidence" value="ECO:0007669"/>
    <property type="project" value="UniProtKB-UniRule"/>
</dbReference>
<dbReference type="InterPro" id="IPR000873">
    <property type="entry name" value="AMP-dep_synth/lig_dom"/>
</dbReference>
<evidence type="ECO:0000256" key="3">
    <source>
        <dbReference type="ARBA" id="ARBA00022741"/>
    </source>
</evidence>
<dbReference type="NCBIfam" id="NF001208">
    <property type="entry name" value="PRK00174.1"/>
    <property type="match status" value="1"/>
</dbReference>
<accession>A0A0U5BMU9</accession>
<dbReference type="SUPFAM" id="SSF56801">
    <property type="entry name" value="Acetyl-CoA synthetase-like"/>
    <property type="match status" value="1"/>
</dbReference>
<keyword evidence="2 10" id="KW-0436">Ligase</keyword>
<dbReference type="PANTHER" id="PTHR24095">
    <property type="entry name" value="ACETYL-COENZYME A SYNTHETASE"/>
    <property type="match status" value="1"/>
</dbReference>
<gene>
    <name evidence="10" type="primary">acsA</name>
    <name evidence="11" type="synonym">acs</name>
    <name evidence="10" type="ORF">AGA_2575</name>
    <name evidence="11" type="ORF">GOB80_03595</name>
</gene>
<dbReference type="Gene3D" id="3.40.50.12780">
    <property type="entry name" value="N-terminal domain of ligase-like"/>
    <property type="match status" value="1"/>
</dbReference>
<dbReference type="EC" id="6.2.1.1" evidence="6"/>
<dbReference type="PANTHER" id="PTHR24095:SF14">
    <property type="entry name" value="ACETYL-COENZYME A SYNTHETASE 1"/>
    <property type="match status" value="1"/>
</dbReference>
<dbReference type="Gene3D" id="3.30.300.30">
    <property type="match status" value="1"/>
</dbReference>
<proteinExistence type="inferred from homology"/>
<evidence type="ECO:0000259" key="7">
    <source>
        <dbReference type="Pfam" id="PF00501"/>
    </source>
</evidence>
<evidence type="ECO:0000256" key="5">
    <source>
        <dbReference type="ARBA" id="ARBA00022990"/>
    </source>
</evidence>
<dbReference type="AlphaFoldDB" id="A0A0U5BMU9"/>
<dbReference type="InterPro" id="IPR042099">
    <property type="entry name" value="ANL_N_sf"/>
</dbReference>
<evidence type="ECO:0000313" key="13">
    <source>
        <dbReference type="Proteomes" id="UP000657200"/>
    </source>
</evidence>
<dbReference type="Pfam" id="PF00501">
    <property type="entry name" value="AMP-binding"/>
    <property type="match status" value="1"/>
</dbReference>
<dbReference type="RefSeq" id="WP_059024499.1">
    <property type="nucleotide sequence ID" value="NZ_LN609302.1"/>
</dbReference>
<feature type="domain" description="AMP-binding enzyme C-terminal" evidence="8">
    <location>
        <begin position="531"/>
        <end position="608"/>
    </location>
</feature>
<keyword evidence="5" id="KW-0007">Acetylation</keyword>
<dbReference type="PATRIC" id="fig|431306.5.peg.2658"/>
<evidence type="ECO:0000256" key="6">
    <source>
        <dbReference type="NCBIfam" id="TIGR02188"/>
    </source>
</evidence>